<dbReference type="GO" id="GO:0005737">
    <property type="term" value="C:cytoplasm"/>
    <property type="evidence" value="ECO:0007669"/>
    <property type="project" value="TreeGrafter"/>
</dbReference>
<dbReference type="PANTHER" id="PTHR11223:SF3">
    <property type="entry name" value="EXPORTIN-5"/>
    <property type="match status" value="1"/>
</dbReference>
<feature type="compositionally biased region" description="Polar residues" evidence="1">
    <location>
        <begin position="1261"/>
        <end position="1273"/>
    </location>
</feature>
<dbReference type="InterPro" id="IPR016024">
    <property type="entry name" value="ARM-type_fold"/>
</dbReference>
<evidence type="ECO:0000256" key="1">
    <source>
        <dbReference type="SAM" id="MobiDB-lite"/>
    </source>
</evidence>
<organism evidence="4 5">
    <name type="scientific">Chloropicon roscoffensis</name>
    <dbReference type="NCBI Taxonomy" id="1461544"/>
    <lineage>
        <taxon>Eukaryota</taxon>
        <taxon>Viridiplantae</taxon>
        <taxon>Chlorophyta</taxon>
        <taxon>Chloropicophyceae</taxon>
        <taxon>Chloropicales</taxon>
        <taxon>Chloropicaceae</taxon>
        <taxon>Chloropicon</taxon>
    </lineage>
</organism>
<dbReference type="GO" id="GO:0006611">
    <property type="term" value="P:protein export from nucleus"/>
    <property type="evidence" value="ECO:0007669"/>
    <property type="project" value="InterPro"/>
</dbReference>
<dbReference type="InterPro" id="IPR045065">
    <property type="entry name" value="XPO1/5"/>
</dbReference>
<keyword evidence="5" id="KW-1185">Reference proteome</keyword>
<dbReference type="GO" id="GO:0005049">
    <property type="term" value="F:nuclear export signal receptor activity"/>
    <property type="evidence" value="ECO:0007669"/>
    <property type="project" value="InterPro"/>
</dbReference>
<dbReference type="SUPFAM" id="SSF48371">
    <property type="entry name" value="ARM repeat"/>
    <property type="match status" value="1"/>
</dbReference>
<feature type="domain" description="Exportin-5 C-terminal" evidence="3">
    <location>
        <begin position="386"/>
        <end position="1232"/>
    </location>
</feature>
<dbReference type="AlphaFoldDB" id="A0AAX4PE34"/>
<dbReference type="GO" id="GO:0042565">
    <property type="term" value="C:RNA nuclear export complex"/>
    <property type="evidence" value="ECO:0007669"/>
    <property type="project" value="TreeGrafter"/>
</dbReference>
<accession>A0AAX4PE34</accession>
<evidence type="ECO:0000313" key="4">
    <source>
        <dbReference type="EMBL" id="WZN64230.1"/>
    </source>
</evidence>
<dbReference type="GO" id="GO:0003723">
    <property type="term" value="F:RNA binding"/>
    <property type="evidence" value="ECO:0007669"/>
    <property type="project" value="TreeGrafter"/>
</dbReference>
<dbReference type="InterPro" id="IPR013598">
    <property type="entry name" value="Exportin-1/Importin-b-like"/>
</dbReference>
<dbReference type="PANTHER" id="PTHR11223">
    <property type="entry name" value="EXPORTIN 1/5"/>
    <property type="match status" value="1"/>
</dbReference>
<name>A0AAX4PE34_9CHLO</name>
<evidence type="ECO:0000313" key="5">
    <source>
        <dbReference type="Proteomes" id="UP001472866"/>
    </source>
</evidence>
<sequence length="1273" mass="139901">MVVEGHEQVRLAVEVVSDPLQHPEVRLRAQNVIDEVKSIASGSAEREGEGPLDPSYETKQAEQLLSLCASLIASQAPAKAYLEKKLFGISVLQQLVTQQWTDLPEPLRQRTTLYIVECCRSLCVSPEAPSYAVKSKLAVLFADMARYMSTDPKPSGAGQAPAGEFDPKGPGNAIKTYVLPEITTWPGARGVEMACLVLRWLPEGTTGTVVEALPAKRKRTLLKVLHAALPEIISFAYQALDKYYAALRQAEGQDNGGGQAQAEECKHIVEAALSLALAYAEWAPMALMHQSGIVNACGILMRDKRFREAACDVLRQQSACKLKPVFAEEGGAPNAKVVQQVSSAASTQASIEDAKAASRAVFEAFSGPCQECLASPQEYASLGVENMEFGQLLCETMVLWGKNHVKLLEGSEHLSIFLKMMMAFLQHSNANVALLTIDFWMFLVRESLLGDTSDPVEKRRLLRIPDGFVGALLDVIVSKMQKPVLDTLDDYPAEYYESVKDFHEKTAALRQRLVDISRSLAKSAPEEVFRACLGNLEKMFVHIQQNPSHKGIEIPLEAAVHLLFVASGATSAEAVGRSPALEALLAKLLNFPLAVMANRPVVIMQFVKCLESIGGHSHRIVPAVQCLLTILRSDAGQLSVPEEKHAARQQAATTVLALASREESGPALFQHVSSLMEQTQEMWNQRAIRAGERNALYEAVLVVSAGAGLEQLQKTLEWLWSETCQHFSSPQWQEKTLTDAVAFLKAIGVKQCACLANDPSFDPAKAGKERVEIYHGIQLIERLSRRLLKMKRQKNINAWLAVIPHFKWTIPVLVRILRCIHFLASPEGRKLLGACESVLDLGEVERAFILGMTPHGVSPAHYVSATAGGQFVPSSSSSIGMEQDNPESLRTFLRGMRDSIYQYLGIVSQIKVDDNNLAASIGFKSFFDTMGSALNEFYALIMENLEYQDDKSTRMLIRGFICPLVKSCPQHCWRQWLGTILPPLLQHMHSRLTATWHQFLTGQRLGTARSATVQQQQIASASGVSTELGEEMLKETSMRELTREHLSLVLIVATGDEVGHTYFQHKKKGSSAAANLPSATIFQWMVAECVQAASSLLATTVASLTWPDTDTGMKSIKACRIVLGLTQKSAGELGSLQSFIAGEMLTACMSCLTLTSHADFQAEILLVLRDIITRHEVLVRPMLLGLPNINEQVLDGFHQAMRTKNSEKDQRNLVRKLLLRSGGSELKALAKQHSPGSKIPQLQSQDFGARNPKARPLLDTVGSQEQSPLQNLF</sequence>
<dbReference type="EMBL" id="CP151509">
    <property type="protein sequence ID" value="WZN64230.1"/>
    <property type="molecule type" value="Genomic_DNA"/>
</dbReference>
<dbReference type="GO" id="GO:0006405">
    <property type="term" value="P:RNA export from nucleus"/>
    <property type="evidence" value="ECO:0007669"/>
    <property type="project" value="TreeGrafter"/>
</dbReference>
<dbReference type="GO" id="GO:0005634">
    <property type="term" value="C:nucleus"/>
    <property type="evidence" value="ECO:0007669"/>
    <property type="project" value="TreeGrafter"/>
</dbReference>
<dbReference type="Pfam" id="PF08389">
    <property type="entry name" value="Xpo1"/>
    <property type="match status" value="1"/>
</dbReference>
<dbReference type="Pfam" id="PF19273">
    <property type="entry name" value="Exportin-5"/>
    <property type="match status" value="1"/>
</dbReference>
<proteinExistence type="predicted"/>
<dbReference type="InterPro" id="IPR045478">
    <property type="entry name" value="Exportin-5_C"/>
</dbReference>
<dbReference type="InterPro" id="IPR011989">
    <property type="entry name" value="ARM-like"/>
</dbReference>
<evidence type="ECO:0000259" key="3">
    <source>
        <dbReference type="Pfam" id="PF19273"/>
    </source>
</evidence>
<evidence type="ECO:0000259" key="2">
    <source>
        <dbReference type="Pfam" id="PF08389"/>
    </source>
</evidence>
<reference evidence="4 5" key="1">
    <citation type="submission" date="2024-03" db="EMBL/GenBank/DDBJ databases">
        <title>Complete genome sequence of the green alga Chloropicon roscoffensis RCC1871.</title>
        <authorList>
            <person name="Lemieux C."/>
            <person name="Pombert J.-F."/>
            <person name="Otis C."/>
            <person name="Turmel M."/>
        </authorList>
    </citation>
    <scope>NUCLEOTIDE SEQUENCE [LARGE SCALE GENOMIC DNA]</scope>
    <source>
        <strain evidence="4 5">RCC1871</strain>
    </source>
</reference>
<dbReference type="Gene3D" id="1.25.10.10">
    <property type="entry name" value="Leucine-rich Repeat Variant"/>
    <property type="match status" value="1"/>
</dbReference>
<dbReference type="Proteomes" id="UP001472866">
    <property type="component" value="Chromosome 09"/>
</dbReference>
<gene>
    <name evidence="4" type="ORF">HKI87_09g57840</name>
</gene>
<protein>
    <submittedName>
        <fullName evidence="4">Protein HASTY 1</fullName>
    </submittedName>
</protein>
<feature type="region of interest" description="Disordered" evidence="1">
    <location>
        <begin position="1230"/>
        <end position="1273"/>
    </location>
</feature>
<feature type="domain" description="Exportin-1/Importin-beta-like" evidence="2">
    <location>
        <begin position="186"/>
        <end position="314"/>
    </location>
</feature>